<keyword evidence="1" id="KW-1133">Transmembrane helix</keyword>
<keyword evidence="3" id="KW-1185">Reference proteome</keyword>
<dbReference type="Proteomes" id="UP000654075">
    <property type="component" value="Unassembled WGS sequence"/>
</dbReference>
<keyword evidence="1" id="KW-0472">Membrane</keyword>
<feature type="non-terminal residue" evidence="2">
    <location>
        <position position="1"/>
    </location>
</feature>
<evidence type="ECO:0000313" key="3">
    <source>
        <dbReference type="Proteomes" id="UP000654075"/>
    </source>
</evidence>
<comment type="caution">
    <text evidence="2">The sequence shown here is derived from an EMBL/GenBank/DDBJ whole genome shotgun (WGS) entry which is preliminary data.</text>
</comment>
<reference evidence="2" key="1">
    <citation type="submission" date="2021-02" db="EMBL/GenBank/DDBJ databases">
        <authorList>
            <person name="Dougan E. K."/>
            <person name="Rhodes N."/>
            <person name="Thang M."/>
            <person name="Chan C."/>
        </authorList>
    </citation>
    <scope>NUCLEOTIDE SEQUENCE</scope>
</reference>
<gene>
    <name evidence="2" type="ORF">PGLA1383_LOCUS33157</name>
</gene>
<feature type="transmembrane region" description="Helical" evidence="1">
    <location>
        <begin position="32"/>
        <end position="53"/>
    </location>
</feature>
<dbReference type="AlphaFoldDB" id="A0A813FNZ3"/>
<name>A0A813FNZ3_POLGL</name>
<feature type="non-terminal residue" evidence="2">
    <location>
        <position position="94"/>
    </location>
</feature>
<evidence type="ECO:0000313" key="2">
    <source>
        <dbReference type="EMBL" id="CAE8615437.1"/>
    </source>
</evidence>
<sequence length="94" mass="10124">VNPALRAYDVGGVMLAFISDEVPEAHERAAAVGLYVTWVIAVCVLTLPLAGFLPAWVDVVISMASVAVRLVLVFSDSFPETLRNQKPMALGLRK</sequence>
<evidence type="ECO:0000256" key="1">
    <source>
        <dbReference type="SAM" id="Phobius"/>
    </source>
</evidence>
<dbReference type="EMBL" id="CAJNNV010025635">
    <property type="protein sequence ID" value="CAE8615437.1"/>
    <property type="molecule type" value="Genomic_DNA"/>
</dbReference>
<proteinExistence type="predicted"/>
<protein>
    <submittedName>
        <fullName evidence="2">Uncharacterized protein</fullName>
    </submittedName>
</protein>
<keyword evidence="1" id="KW-0812">Transmembrane</keyword>
<accession>A0A813FNZ3</accession>
<organism evidence="2 3">
    <name type="scientific">Polarella glacialis</name>
    <name type="common">Dinoflagellate</name>
    <dbReference type="NCBI Taxonomy" id="89957"/>
    <lineage>
        <taxon>Eukaryota</taxon>
        <taxon>Sar</taxon>
        <taxon>Alveolata</taxon>
        <taxon>Dinophyceae</taxon>
        <taxon>Suessiales</taxon>
        <taxon>Suessiaceae</taxon>
        <taxon>Polarella</taxon>
    </lineage>
</organism>